<reference evidence="14" key="1">
    <citation type="submission" date="2016-10" db="EMBL/GenBank/DDBJ databases">
        <authorList>
            <person name="Varghese N."/>
            <person name="Submissions S."/>
        </authorList>
    </citation>
    <scope>NUCLEOTIDE SEQUENCE [LARGE SCALE GENOMIC DNA]</scope>
    <source>
        <strain evidence="14">DSM 8344</strain>
    </source>
</reference>
<keyword evidence="4 10" id="KW-0812">Transmembrane</keyword>
<dbReference type="Gene3D" id="1.10.287.950">
    <property type="entry name" value="Methyl-accepting chemotaxis protein"/>
    <property type="match status" value="1"/>
</dbReference>
<dbReference type="Pfam" id="PF00672">
    <property type="entry name" value="HAMP"/>
    <property type="match status" value="1"/>
</dbReference>
<dbReference type="PANTHER" id="PTHR32089">
    <property type="entry name" value="METHYL-ACCEPTING CHEMOTAXIS PROTEIN MCPB"/>
    <property type="match status" value="1"/>
</dbReference>
<evidence type="ECO:0000256" key="7">
    <source>
        <dbReference type="ARBA" id="ARBA00023224"/>
    </source>
</evidence>
<dbReference type="EMBL" id="FNCP01000002">
    <property type="protein sequence ID" value="SDG34119.1"/>
    <property type="molecule type" value="Genomic_DNA"/>
</dbReference>
<evidence type="ECO:0000256" key="5">
    <source>
        <dbReference type="ARBA" id="ARBA00022989"/>
    </source>
</evidence>
<gene>
    <name evidence="13" type="ORF">SAMN05443529_102222</name>
</gene>
<dbReference type="SMART" id="SM00283">
    <property type="entry name" value="MA"/>
    <property type="match status" value="1"/>
</dbReference>
<name>A0A1G7THJ5_9FIRM</name>
<evidence type="ECO:0000256" key="10">
    <source>
        <dbReference type="SAM" id="Phobius"/>
    </source>
</evidence>
<evidence type="ECO:0000313" key="13">
    <source>
        <dbReference type="EMBL" id="SDG34119.1"/>
    </source>
</evidence>
<feature type="domain" description="HAMP" evidence="12">
    <location>
        <begin position="330"/>
        <end position="382"/>
    </location>
</feature>
<proteinExistence type="inferred from homology"/>
<evidence type="ECO:0000256" key="9">
    <source>
        <dbReference type="PROSITE-ProRule" id="PRU00284"/>
    </source>
</evidence>
<dbReference type="InterPro" id="IPR033479">
    <property type="entry name" value="dCache_1"/>
</dbReference>
<dbReference type="PANTHER" id="PTHR32089:SF112">
    <property type="entry name" value="LYSOZYME-LIKE PROTEIN-RELATED"/>
    <property type="match status" value="1"/>
</dbReference>
<dbReference type="Proteomes" id="UP000198656">
    <property type="component" value="Unassembled WGS sequence"/>
</dbReference>
<organism evidence="13 14">
    <name type="scientific">Desulfosporosinus hippei DSM 8344</name>
    <dbReference type="NCBI Taxonomy" id="1121419"/>
    <lineage>
        <taxon>Bacteria</taxon>
        <taxon>Bacillati</taxon>
        <taxon>Bacillota</taxon>
        <taxon>Clostridia</taxon>
        <taxon>Eubacteriales</taxon>
        <taxon>Desulfitobacteriaceae</taxon>
        <taxon>Desulfosporosinus</taxon>
    </lineage>
</organism>
<dbReference type="InterPro" id="IPR003660">
    <property type="entry name" value="HAMP_dom"/>
</dbReference>
<keyword evidence="7 9" id="KW-0807">Transducer</keyword>
<dbReference type="InterPro" id="IPR029151">
    <property type="entry name" value="Sensor-like_sf"/>
</dbReference>
<dbReference type="GO" id="GO:0005886">
    <property type="term" value="C:plasma membrane"/>
    <property type="evidence" value="ECO:0007669"/>
    <property type="project" value="UniProtKB-SubCell"/>
</dbReference>
<evidence type="ECO:0000259" key="11">
    <source>
        <dbReference type="PROSITE" id="PS50111"/>
    </source>
</evidence>
<evidence type="ECO:0000259" key="12">
    <source>
        <dbReference type="PROSITE" id="PS50885"/>
    </source>
</evidence>
<dbReference type="SUPFAM" id="SSF103190">
    <property type="entry name" value="Sensory domain-like"/>
    <property type="match status" value="2"/>
</dbReference>
<evidence type="ECO:0000256" key="6">
    <source>
        <dbReference type="ARBA" id="ARBA00023136"/>
    </source>
</evidence>
<keyword evidence="5 10" id="KW-1133">Transmembrane helix</keyword>
<keyword evidence="3" id="KW-0145">Chemotaxis</keyword>
<evidence type="ECO:0000256" key="4">
    <source>
        <dbReference type="ARBA" id="ARBA00022692"/>
    </source>
</evidence>
<dbReference type="Gene3D" id="3.30.450.20">
    <property type="entry name" value="PAS domain"/>
    <property type="match status" value="2"/>
</dbReference>
<dbReference type="InterPro" id="IPR004089">
    <property type="entry name" value="MCPsignal_dom"/>
</dbReference>
<evidence type="ECO:0000256" key="2">
    <source>
        <dbReference type="ARBA" id="ARBA00022475"/>
    </source>
</evidence>
<comment type="subcellular location">
    <subcellularLocation>
        <location evidence="1">Cell membrane</location>
        <topology evidence="1">Multi-pass membrane protein</topology>
    </subcellularLocation>
</comment>
<feature type="transmembrane region" description="Helical" evidence="10">
    <location>
        <begin position="306"/>
        <end position="328"/>
    </location>
</feature>
<dbReference type="SUPFAM" id="SSF58104">
    <property type="entry name" value="Methyl-accepting chemotaxis protein (MCP) signaling domain"/>
    <property type="match status" value="1"/>
</dbReference>
<evidence type="ECO:0000256" key="8">
    <source>
        <dbReference type="ARBA" id="ARBA00029447"/>
    </source>
</evidence>
<protein>
    <submittedName>
        <fullName evidence="13">Methyl-accepting chemotaxis protein</fullName>
    </submittedName>
</protein>
<sequence>MFKRLFKISNVSGKTMVTILPLVLATLVAMSVVSYKYSETLLKDEIQNKMTAQLNGTITDIEKQLTAHDTLLQGLARTVESVGNGITTDQYASLLQKIITANSVTFGAGVWFEPYAYNNETQYFGPYVYKDKDGKVIFTNEFADPKYDFPTKPWYTISKGITEKSIWTDPYFDEDLKTTILTDNVPFYDNNGNFKGTITGGIDFITLQKLIGDIHLDIESDIYLLNKEGKYLANPNPDKIMNIKITEEENPSLQEAVKNMMVEKTGTFSYNDQGARQVYYAEVPKFGWILAIDVPESELLAPLKDLLHRMMILIGLAIVVTGTVLFLYSRFIVNNIKMVNQFASSIVQGDLSQNMVVRSRDEFGQMTENLNMMMKNFKGIIEGVVNSSQQLAASSEELTASADEGSRTTEQIVYSIQEVSDGVKQKLTGVDATIDSAQQVSVHMHMITQDIQKVTEGSQKTSEMAATGNNVVRKAVDEMQAIEIKVSEAADVVNSLGGKSGEIGQIVALITNIAAQTNLLALNAAIEAARAGEQGRGFAVVAEEVRKLAEQSSDAAGKISGLIGEIQKETTKAVLTMKDGTAAVHEGITMVNSAGDAFQEILQGVNDFSKQAQVVADVIRQVGANTETIVSSILDVANIPKEIAGTLENVVAGTEEQSASMEEIRRSATSLAQMATDFQSSVTMFKL</sequence>
<dbReference type="PROSITE" id="PS50111">
    <property type="entry name" value="CHEMOTAXIS_TRANSDUC_2"/>
    <property type="match status" value="1"/>
</dbReference>
<evidence type="ECO:0000256" key="1">
    <source>
        <dbReference type="ARBA" id="ARBA00004651"/>
    </source>
</evidence>
<dbReference type="CDD" id="cd11386">
    <property type="entry name" value="MCP_signal"/>
    <property type="match status" value="1"/>
</dbReference>
<keyword evidence="2" id="KW-1003">Cell membrane</keyword>
<dbReference type="Gene3D" id="6.10.340.10">
    <property type="match status" value="1"/>
</dbReference>
<comment type="similarity">
    <text evidence="8">Belongs to the methyl-accepting chemotaxis (MCP) protein family.</text>
</comment>
<dbReference type="CDD" id="cd12912">
    <property type="entry name" value="PDC2_MCP_like"/>
    <property type="match status" value="1"/>
</dbReference>
<accession>A0A1G7THJ5</accession>
<dbReference type="OrthoDB" id="9760371at2"/>
<evidence type="ECO:0000313" key="14">
    <source>
        <dbReference type="Proteomes" id="UP000198656"/>
    </source>
</evidence>
<dbReference type="CDD" id="cd12913">
    <property type="entry name" value="PDC1_MCP_like"/>
    <property type="match status" value="1"/>
</dbReference>
<dbReference type="STRING" id="1121419.SAMN05443529_102222"/>
<evidence type="ECO:0000256" key="3">
    <source>
        <dbReference type="ARBA" id="ARBA00022500"/>
    </source>
</evidence>
<feature type="domain" description="Methyl-accepting transducer" evidence="11">
    <location>
        <begin position="401"/>
        <end position="637"/>
    </location>
</feature>
<dbReference type="GO" id="GO:0007165">
    <property type="term" value="P:signal transduction"/>
    <property type="evidence" value="ECO:0007669"/>
    <property type="project" value="UniProtKB-KW"/>
</dbReference>
<dbReference type="CDD" id="cd06225">
    <property type="entry name" value="HAMP"/>
    <property type="match status" value="1"/>
</dbReference>
<dbReference type="SMART" id="SM00304">
    <property type="entry name" value="HAMP"/>
    <property type="match status" value="1"/>
</dbReference>
<keyword evidence="14" id="KW-1185">Reference proteome</keyword>
<dbReference type="PROSITE" id="PS50885">
    <property type="entry name" value="HAMP"/>
    <property type="match status" value="1"/>
</dbReference>
<dbReference type="GO" id="GO:0006935">
    <property type="term" value="P:chemotaxis"/>
    <property type="evidence" value="ECO:0007669"/>
    <property type="project" value="UniProtKB-KW"/>
</dbReference>
<dbReference type="Pfam" id="PF02743">
    <property type="entry name" value="dCache_1"/>
    <property type="match status" value="1"/>
</dbReference>
<dbReference type="AlphaFoldDB" id="A0A1G7THJ5"/>
<dbReference type="RefSeq" id="WP_092329613.1">
    <property type="nucleotide sequence ID" value="NZ_FNCP01000002.1"/>
</dbReference>
<keyword evidence="6 10" id="KW-0472">Membrane</keyword>
<dbReference type="Pfam" id="PF00015">
    <property type="entry name" value="MCPsignal"/>
    <property type="match status" value="1"/>
</dbReference>